<dbReference type="Proteomes" id="UP001249240">
    <property type="component" value="Unassembled WGS sequence"/>
</dbReference>
<proteinExistence type="predicted"/>
<evidence type="ECO:0008006" key="3">
    <source>
        <dbReference type="Google" id="ProtNLM"/>
    </source>
</evidence>
<dbReference type="EMBL" id="JARPXM010000007">
    <property type="protein sequence ID" value="MDT2538241.1"/>
    <property type="molecule type" value="Genomic_DNA"/>
</dbReference>
<organism evidence="1 2">
    <name type="scientific">Enterococcus raffinosus</name>
    <dbReference type="NCBI Taxonomy" id="71452"/>
    <lineage>
        <taxon>Bacteria</taxon>
        <taxon>Bacillati</taxon>
        <taxon>Bacillota</taxon>
        <taxon>Bacilli</taxon>
        <taxon>Lactobacillales</taxon>
        <taxon>Enterococcaceae</taxon>
        <taxon>Enterococcus</taxon>
    </lineage>
</organism>
<protein>
    <recommendedName>
        <fullName evidence="3">BON domain-containing protein</fullName>
    </recommendedName>
</protein>
<sequence>MVKDSERFRFLMAHPNYWTDEEIRKEADEIGKRMFKGRDVPEKTVVVTLKGRIVLRGTAKEIAQRSTMEASTIRHYASLEKVDRFGKMYKYENCDEDELEEMSVANV</sequence>
<reference evidence="1" key="1">
    <citation type="submission" date="2023-03" db="EMBL/GenBank/DDBJ databases">
        <authorList>
            <person name="Shen W."/>
            <person name="Cai J."/>
        </authorList>
    </citation>
    <scope>NUCLEOTIDE SEQUENCE</scope>
    <source>
        <strain evidence="1">B646-2</strain>
    </source>
</reference>
<comment type="caution">
    <text evidence="1">The sequence shown here is derived from an EMBL/GenBank/DDBJ whole genome shotgun (WGS) entry which is preliminary data.</text>
</comment>
<evidence type="ECO:0000313" key="1">
    <source>
        <dbReference type="EMBL" id="MDT2538241.1"/>
    </source>
</evidence>
<accession>A0AAW8SXP8</accession>
<evidence type="ECO:0000313" key="2">
    <source>
        <dbReference type="Proteomes" id="UP001249240"/>
    </source>
</evidence>
<name>A0AAW8SXP8_9ENTE</name>
<gene>
    <name evidence="1" type="ORF">P7D78_08900</name>
</gene>
<dbReference type="AlphaFoldDB" id="A0AAW8SXP8"/>
<dbReference type="RefSeq" id="WP_270718705.1">
    <property type="nucleotide sequence ID" value="NZ_JAQESB010000060.1"/>
</dbReference>